<evidence type="ECO:0000256" key="1">
    <source>
        <dbReference type="ARBA" id="ARBA00006700"/>
    </source>
</evidence>
<gene>
    <name evidence="4 5" type="primary">rplW</name>
    <name evidence="5" type="ORF">GYA55_00500</name>
</gene>
<evidence type="ECO:0000256" key="2">
    <source>
        <dbReference type="ARBA" id="ARBA00022980"/>
    </source>
</evidence>
<dbReference type="EMBL" id="JAAZON010000017">
    <property type="protein sequence ID" value="NMC61624.1"/>
    <property type="molecule type" value="Genomic_DNA"/>
</dbReference>
<dbReference type="AlphaFoldDB" id="A0A7X9FP51"/>
<dbReference type="Gene3D" id="3.30.70.330">
    <property type="match status" value="1"/>
</dbReference>
<proteinExistence type="inferred from homology"/>
<dbReference type="InterPro" id="IPR012678">
    <property type="entry name" value="Ribosomal_uL23/eL15/eS24_sf"/>
</dbReference>
<reference evidence="5 6" key="1">
    <citation type="journal article" date="2020" name="Biotechnol. Biofuels">
        <title>New insights from the biogas microbiome by comprehensive genome-resolved metagenomics of nearly 1600 species originating from multiple anaerobic digesters.</title>
        <authorList>
            <person name="Campanaro S."/>
            <person name="Treu L."/>
            <person name="Rodriguez-R L.M."/>
            <person name="Kovalovszki A."/>
            <person name="Ziels R.M."/>
            <person name="Maus I."/>
            <person name="Zhu X."/>
            <person name="Kougias P.G."/>
            <person name="Basile A."/>
            <person name="Luo G."/>
            <person name="Schluter A."/>
            <person name="Konstantinidis K.T."/>
            <person name="Angelidaki I."/>
        </authorList>
    </citation>
    <scope>NUCLEOTIDE SEQUENCE [LARGE SCALE GENOMIC DNA]</scope>
    <source>
        <strain evidence="5">AS27yjCOA_65</strain>
    </source>
</reference>
<dbReference type="Pfam" id="PF00276">
    <property type="entry name" value="Ribosomal_L23"/>
    <property type="match status" value="1"/>
</dbReference>
<evidence type="ECO:0000313" key="6">
    <source>
        <dbReference type="Proteomes" id="UP000524246"/>
    </source>
</evidence>
<keyword evidence="3 4" id="KW-0687">Ribonucleoprotein</keyword>
<dbReference type="GO" id="GO:0019843">
    <property type="term" value="F:rRNA binding"/>
    <property type="evidence" value="ECO:0007669"/>
    <property type="project" value="UniProtKB-UniRule"/>
</dbReference>
<dbReference type="PANTHER" id="PTHR12059">
    <property type="entry name" value="RIBOSOMAL PROTEIN L23-RELATED"/>
    <property type="match status" value="1"/>
</dbReference>
<dbReference type="GO" id="GO:0005840">
    <property type="term" value="C:ribosome"/>
    <property type="evidence" value="ECO:0007669"/>
    <property type="project" value="UniProtKB-KW"/>
</dbReference>
<name>A0A7X9FP51_9DELT</name>
<organism evidence="5 6">
    <name type="scientific">SAR324 cluster bacterium</name>
    <dbReference type="NCBI Taxonomy" id="2024889"/>
    <lineage>
        <taxon>Bacteria</taxon>
        <taxon>Deltaproteobacteria</taxon>
        <taxon>SAR324 cluster</taxon>
    </lineage>
</organism>
<dbReference type="NCBIfam" id="NF004363">
    <property type="entry name" value="PRK05738.2-4"/>
    <property type="match status" value="1"/>
</dbReference>
<comment type="subunit">
    <text evidence="4">Part of the 50S ribosomal subunit. Contacts protein L29, and trigger factor when it is bound to the ribosome.</text>
</comment>
<dbReference type="GO" id="GO:0006412">
    <property type="term" value="P:translation"/>
    <property type="evidence" value="ECO:0007669"/>
    <property type="project" value="UniProtKB-UniRule"/>
</dbReference>
<protein>
    <recommendedName>
        <fullName evidence="4">Large ribosomal subunit protein uL23</fullName>
    </recommendedName>
</protein>
<sequence length="113" mass="12623">MIRKKKNDEKVTRARDFHVILGPVLTEKSSTLGSEGRGNVGSVVALKVDRRANKEDIKEAVERIFKVEVSSVRTINYAGKPKQTSRSRGVRAAYKKAYVSLKEGHRLDLVEGL</sequence>
<dbReference type="SUPFAM" id="SSF54189">
    <property type="entry name" value="Ribosomal proteins S24e, L23 and L15e"/>
    <property type="match status" value="1"/>
</dbReference>
<dbReference type="InterPro" id="IPR012677">
    <property type="entry name" value="Nucleotide-bd_a/b_plait_sf"/>
</dbReference>
<comment type="caution">
    <text evidence="5">The sequence shown here is derived from an EMBL/GenBank/DDBJ whole genome shotgun (WGS) entry which is preliminary data.</text>
</comment>
<keyword evidence="4" id="KW-0694">RNA-binding</keyword>
<evidence type="ECO:0000256" key="3">
    <source>
        <dbReference type="ARBA" id="ARBA00023274"/>
    </source>
</evidence>
<evidence type="ECO:0000313" key="5">
    <source>
        <dbReference type="EMBL" id="NMC61624.1"/>
    </source>
</evidence>
<dbReference type="PANTHER" id="PTHR12059:SF5">
    <property type="entry name" value="LARGE RIBOSOMAL SUBUNIT PROTEIN UL23M"/>
    <property type="match status" value="1"/>
</dbReference>
<dbReference type="GO" id="GO:1990904">
    <property type="term" value="C:ribonucleoprotein complex"/>
    <property type="evidence" value="ECO:0007669"/>
    <property type="project" value="UniProtKB-KW"/>
</dbReference>
<dbReference type="GO" id="GO:0003735">
    <property type="term" value="F:structural constituent of ribosome"/>
    <property type="evidence" value="ECO:0007669"/>
    <property type="project" value="InterPro"/>
</dbReference>
<accession>A0A7X9FP51</accession>
<keyword evidence="4" id="KW-0699">rRNA-binding</keyword>
<evidence type="ECO:0000256" key="4">
    <source>
        <dbReference type="HAMAP-Rule" id="MF_01369"/>
    </source>
</evidence>
<keyword evidence="2 4" id="KW-0689">Ribosomal protein</keyword>
<comment type="function">
    <text evidence="4">One of the early assembly proteins it binds 23S rRNA. One of the proteins that surrounds the polypeptide exit tunnel on the outside of the ribosome. Forms the main docking site for trigger factor binding to the ribosome.</text>
</comment>
<dbReference type="HAMAP" id="MF_01369_B">
    <property type="entry name" value="Ribosomal_uL23_B"/>
    <property type="match status" value="1"/>
</dbReference>
<dbReference type="InterPro" id="IPR013025">
    <property type="entry name" value="Ribosomal_uL23-like"/>
</dbReference>
<comment type="similarity">
    <text evidence="1 4">Belongs to the universal ribosomal protein uL23 family.</text>
</comment>
<dbReference type="Proteomes" id="UP000524246">
    <property type="component" value="Unassembled WGS sequence"/>
</dbReference>